<dbReference type="RefSeq" id="WP_145285943.1">
    <property type="nucleotide sequence ID" value="NZ_CP036318.1"/>
</dbReference>
<dbReference type="InterPro" id="IPR011990">
    <property type="entry name" value="TPR-like_helical_dom_sf"/>
</dbReference>
<dbReference type="PROSITE" id="PS50293">
    <property type="entry name" value="TPR_REGION"/>
    <property type="match status" value="2"/>
</dbReference>
<evidence type="ECO:0000256" key="5">
    <source>
        <dbReference type="SAM" id="SignalP"/>
    </source>
</evidence>
<feature type="signal peptide" evidence="5">
    <location>
        <begin position="1"/>
        <end position="31"/>
    </location>
</feature>
<dbReference type="EMBL" id="CP036318">
    <property type="protein sequence ID" value="QDV56958.1"/>
    <property type="molecule type" value="Genomic_DNA"/>
</dbReference>
<evidence type="ECO:0000256" key="3">
    <source>
        <dbReference type="PROSITE-ProRule" id="PRU00339"/>
    </source>
</evidence>
<evidence type="ECO:0000313" key="6">
    <source>
        <dbReference type="EMBL" id="QDV56958.1"/>
    </source>
</evidence>
<feature type="region of interest" description="Disordered" evidence="4">
    <location>
        <begin position="405"/>
        <end position="444"/>
    </location>
</feature>
<dbReference type="Pfam" id="PF13414">
    <property type="entry name" value="TPR_11"/>
    <property type="match status" value="1"/>
</dbReference>
<accession>A0A518IV49</accession>
<protein>
    <submittedName>
        <fullName evidence="6">TPR repeat-containing protein YrrB</fullName>
    </submittedName>
</protein>
<dbReference type="InterPro" id="IPR019734">
    <property type="entry name" value="TPR_rpt"/>
</dbReference>
<name>A0A518IV49_9BACT</name>
<sequence length="444" mass="49123" precursor="true">MSNPKYRLARTLALLATSFFLGSLFASLVMAQESSEPVVARAQMQLQVGEKLVDTIEKGDLLTVLEDRGDTYLIVTYNGHRGVVEKVNAVKIIESADIYTELIQKNPTDGRLFTLRASAWWALKQHQKALDDFDRAIKLGYDAPHAYSSRGMFHAAMGDFDEAIQDYTTALKRDKEKEDFSPLLNRAAVYMTLQKFPDAIADYDEVIQRKPDLASAYQQRAVAHKLSGNLEKAVADFDKAIELSPKNVSALMSRGFVHFQQSDHKRAVEDFAAVIEIEPRAAAAYNNRGFNLQKLGKTTEALADYNKAIELAPDYALAYQNKAWLLITANDPQLGNASVAIQAATKAGELNNFAIISDLAAMAAALAADEQFEEAIGWQEKVLEMAPEDRKPYAEKVLALYQQHEPFDPKLAEGDAEDAATDKTEADAKPEPPTAKKPSESEDE</sequence>
<dbReference type="PANTHER" id="PTHR44858">
    <property type="entry name" value="TETRATRICOPEPTIDE REPEAT PROTEIN 6"/>
    <property type="match status" value="1"/>
</dbReference>
<dbReference type="Pfam" id="PF13432">
    <property type="entry name" value="TPR_16"/>
    <property type="match status" value="1"/>
</dbReference>
<evidence type="ECO:0000256" key="2">
    <source>
        <dbReference type="ARBA" id="ARBA00022803"/>
    </source>
</evidence>
<feature type="repeat" description="TPR" evidence="3">
    <location>
        <begin position="248"/>
        <end position="281"/>
    </location>
</feature>
<dbReference type="AlphaFoldDB" id="A0A518IV49"/>
<gene>
    <name evidence="6" type="primary">yrrB</name>
    <name evidence="6" type="ORF">Mal33_29590</name>
</gene>
<dbReference type="Gene3D" id="1.25.40.10">
    <property type="entry name" value="Tetratricopeptide repeat domain"/>
    <property type="match status" value="3"/>
</dbReference>
<feature type="repeat" description="TPR" evidence="3">
    <location>
        <begin position="282"/>
        <end position="315"/>
    </location>
</feature>
<evidence type="ECO:0000256" key="4">
    <source>
        <dbReference type="SAM" id="MobiDB-lite"/>
    </source>
</evidence>
<organism evidence="6 7">
    <name type="scientific">Rosistilla oblonga</name>
    <dbReference type="NCBI Taxonomy" id="2527990"/>
    <lineage>
        <taxon>Bacteria</taxon>
        <taxon>Pseudomonadati</taxon>
        <taxon>Planctomycetota</taxon>
        <taxon>Planctomycetia</taxon>
        <taxon>Pirellulales</taxon>
        <taxon>Pirellulaceae</taxon>
        <taxon>Rosistilla</taxon>
    </lineage>
</organism>
<proteinExistence type="predicted"/>
<feature type="chain" id="PRO_5022244366" evidence="5">
    <location>
        <begin position="32"/>
        <end position="444"/>
    </location>
</feature>
<keyword evidence="5" id="KW-0732">Signal</keyword>
<dbReference type="InterPro" id="IPR050498">
    <property type="entry name" value="Ycf3"/>
</dbReference>
<keyword evidence="2 3" id="KW-0802">TPR repeat</keyword>
<dbReference type="Proteomes" id="UP000316770">
    <property type="component" value="Chromosome"/>
</dbReference>
<dbReference type="PROSITE" id="PS50005">
    <property type="entry name" value="TPR"/>
    <property type="match status" value="4"/>
</dbReference>
<keyword evidence="7" id="KW-1185">Reference proteome</keyword>
<dbReference type="PANTHER" id="PTHR44858:SF1">
    <property type="entry name" value="UDP-N-ACETYLGLUCOSAMINE--PEPTIDE N-ACETYLGLUCOSAMINYLTRANSFERASE SPINDLY-RELATED"/>
    <property type="match status" value="1"/>
</dbReference>
<evidence type="ECO:0000313" key="7">
    <source>
        <dbReference type="Proteomes" id="UP000316770"/>
    </source>
</evidence>
<reference evidence="6 7" key="1">
    <citation type="submission" date="2019-02" db="EMBL/GenBank/DDBJ databases">
        <title>Deep-cultivation of Planctomycetes and their phenomic and genomic characterization uncovers novel biology.</title>
        <authorList>
            <person name="Wiegand S."/>
            <person name="Jogler M."/>
            <person name="Boedeker C."/>
            <person name="Pinto D."/>
            <person name="Vollmers J."/>
            <person name="Rivas-Marin E."/>
            <person name="Kohn T."/>
            <person name="Peeters S.H."/>
            <person name="Heuer A."/>
            <person name="Rast P."/>
            <person name="Oberbeckmann S."/>
            <person name="Bunk B."/>
            <person name="Jeske O."/>
            <person name="Meyerdierks A."/>
            <person name="Storesund J.E."/>
            <person name="Kallscheuer N."/>
            <person name="Luecker S."/>
            <person name="Lage O.M."/>
            <person name="Pohl T."/>
            <person name="Merkel B.J."/>
            <person name="Hornburger P."/>
            <person name="Mueller R.-W."/>
            <person name="Bruemmer F."/>
            <person name="Labrenz M."/>
            <person name="Spormann A.M."/>
            <person name="Op den Camp H."/>
            <person name="Overmann J."/>
            <person name="Amann R."/>
            <person name="Jetten M.S.M."/>
            <person name="Mascher T."/>
            <person name="Medema M.H."/>
            <person name="Devos D.P."/>
            <person name="Kaster A.-K."/>
            <person name="Ovreas L."/>
            <person name="Rohde M."/>
            <person name="Galperin M.Y."/>
            <person name="Jogler C."/>
        </authorList>
    </citation>
    <scope>NUCLEOTIDE SEQUENCE [LARGE SCALE GENOMIC DNA]</scope>
    <source>
        <strain evidence="6 7">Mal33</strain>
    </source>
</reference>
<keyword evidence="1" id="KW-0677">Repeat</keyword>
<feature type="compositionally biased region" description="Basic and acidic residues" evidence="4">
    <location>
        <begin position="420"/>
        <end position="430"/>
    </location>
</feature>
<evidence type="ECO:0000256" key="1">
    <source>
        <dbReference type="ARBA" id="ARBA00022737"/>
    </source>
</evidence>
<dbReference type="SUPFAM" id="SSF48452">
    <property type="entry name" value="TPR-like"/>
    <property type="match status" value="2"/>
</dbReference>
<feature type="repeat" description="TPR" evidence="3">
    <location>
        <begin position="144"/>
        <end position="177"/>
    </location>
</feature>
<dbReference type="Pfam" id="PF00515">
    <property type="entry name" value="TPR_1"/>
    <property type="match status" value="1"/>
</dbReference>
<dbReference type="SMART" id="SM00028">
    <property type="entry name" value="TPR"/>
    <property type="match status" value="7"/>
</dbReference>
<feature type="repeat" description="TPR" evidence="3">
    <location>
        <begin position="214"/>
        <end position="247"/>
    </location>
</feature>